<dbReference type="GO" id="GO:0003677">
    <property type="term" value="F:DNA binding"/>
    <property type="evidence" value="ECO:0007669"/>
    <property type="project" value="InterPro"/>
</dbReference>
<gene>
    <name evidence="2" type="ORF">FHS22_000085</name>
</gene>
<dbReference type="EMBL" id="JACHJJ010000001">
    <property type="protein sequence ID" value="MBB5960847.1"/>
    <property type="molecule type" value="Genomic_DNA"/>
</dbReference>
<reference evidence="2 3" key="1">
    <citation type="submission" date="2020-08" db="EMBL/GenBank/DDBJ databases">
        <title>Genomic Encyclopedia of Type Strains, Phase III (KMG-III): the genomes of soil and plant-associated and newly described type strains.</title>
        <authorList>
            <person name="Whitman W."/>
        </authorList>
    </citation>
    <scope>NUCLEOTIDE SEQUENCE [LARGE SCALE GENOMIC DNA]</scope>
    <source>
        <strain evidence="2 3">CECT 3303</strain>
    </source>
</reference>
<feature type="domain" description="HTH cro/C1-type" evidence="1">
    <location>
        <begin position="14"/>
        <end position="74"/>
    </location>
</feature>
<dbReference type="Gene3D" id="1.10.260.40">
    <property type="entry name" value="lambda repressor-like DNA-binding domains"/>
    <property type="match status" value="1"/>
</dbReference>
<evidence type="ECO:0000313" key="3">
    <source>
        <dbReference type="Proteomes" id="UP000562352"/>
    </source>
</evidence>
<protein>
    <submittedName>
        <fullName evidence="2">Transcriptional regulator with XRE-family HTH domain</fullName>
    </submittedName>
</protein>
<name>A0A841CXZ0_PLAVE</name>
<dbReference type="CDD" id="cd00093">
    <property type="entry name" value="HTH_XRE"/>
    <property type="match status" value="1"/>
</dbReference>
<dbReference type="AlphaFoldDB" id="A0A841CXZ0"/>
<dbReference type="InterPro" id="IPR001387">
    <property type="entry name" value="Cro/C1-type_HTH"/>
</dbReference>
<dbReference type="Pfam" id="PF13560">
    <property type="entry name" value="HTH_31"/>
    <property type="match status" value="1"/>
</dbReference>
<dbReference type="PROSITE" id="PS50943">
    <property type="entry name" value="HTH_CROC1"/>
    <property type="match status" value="1"/>
</dbReference>
<dbReference type="RefSeq" id="WP_184937283.1">
    <property type="nucleotide sequence ID" value="NZ_BAAAWZ010000001.1"/>
</dbReference>
<dbReference type="Proteomes" id="UP000562352">
    <property type="component" value="Unassembled WGS sequence"/>
</dbReference>
<dbReference type="SUPFAM" id="SSF47413">
    <property type="entry name" value="lambda repressor-like DNA-binding domains"/>
    <property type="match status" value="1"/>
</dbReference>
<evidence type="ECO:0000313" key="2">
    <source>
        <dbReference type="EMBL" id="MBB5960847.1"/>
    </source>
</evidence>
<sequence>MIPDDPVQVVSRRVRELRRRKGWTAAQLGDALTRQGVRWDRFTVSNLENGKRQNVTLTELLALGAVLDVGLVHLFVPLSDGPVKVTPERVEDADTVRAWVRGEEPLPGMDERIFMTEVATADLVAARQARRSE</sequence>
<evidence type="ECO:0000259" key="1">
    <source>
        <dbReference type="PROSITE" id="PS50943"/>
    </source>
</evidence>
<dbReference type="SMART" id="SM00530">
    <property type="entry name" value="HTH_XRE"/>
    <property type="match status" value="1"/>
</dbReference>
<proteinExistence type="predicted"/>
<keyword evidence="3" id="KW-1185">Reference proteome</keyword>
<accession>A0A841CXZ0</accession>
<comment type="caution">
    <text evidence="2">The sequence shown here is derived from an EMBL/GenBank/DDBJ whole genome shotgun (WGS) entry which is preliminary data.</text>
</comment>
<organism evidence="2 3">
    <name type="scientific">Planomonospora venezuelensis</name>
    <dbReference type="NCBI Taxonomy" id="1999"/>
    <lineage>
        <taxon>Bacteria</taxon>
        <taxon>Bacillati</taxon>
        <taxon>Actinomycetota</taxon>
        <taxon>Actinomycetes</taxon>
        <taxon>Streptosporangiales</taxon>
        <taxon>Streptosporangiaceae</taxon>
        <taxon>Planomonospora</taxon>
    </lineage>
</organism>
<dbReference type="InterPro" id="IPR010982">
    <property type="entry name" value="Lambda_DNA-bd_dom_sf"/>
</dbReference>